<gene>
    <name evidence="1" type="ORF">HW556_01285</name>
</gene>
<dbReference type="EMBL" id="JABKAV010000002">
    <property type="protein sequence ID" value="NVO83504.1"/>
    <property type="molecule type" value="Genomic_DNA"/>
</dbReference>
<sequence>MASNDTAGYFLDDSFSQRAHMWPALLAWVLPEANYLELNRFLLKGPLPDMLREAQMTRPQQIARIFGATHRFWLTPALRTYCQTLAYGDWQEGDFEDPAFYHDDQLLLATISHEDHVVMQLNETEKALLNEQGFDFWCQRSA</sequence>
<protein>
    <submittedName>
        <fullName evidence="1">Uncharacterized protein</fullName>
    </submittedName>
</protein>
<keyword evidence="2" id="KW-1185">Reference proteome</keyword>
<dbReference type="RefSeq" id="WP_176897248.1">
    <property type="nucleotide sequence ID" value="NZ_JABKAV010000002.1"/>
</dbReference>
<accession>A0ABX2Q176</accession>
<name>A0ABX2Q176_9BACT</name>
<evidence type="ECO:0000313" key="2">
    <source>
        <dbReference type="Proteomes" id="UP000626554"/>
    </source>
</evidence>
<organism evidence="1 2">
    <name type="scientific">Hymenobacter terrestris</name>
    <dbReference type="NCBI Taxonomy" id="2748310"/>
    <lineage>
        <taxon>Bacteria</taxon>
        <taxon>Pseudomonadati</taxon>
        <taxon>Bacteroidota</taxon>
        <taxon>Cytophagia</taxon>
        <taxon>Cytophagales</taxon>
        <taxon>Hymenobacteraceae</taxon>
        <taxon>Hymenobacter</taxon>
    </lineage>
</organism>
<reference evidence="1 2" key="1">
    <citation type="submission" date="2020-05" db="EMBL/GenBank/DDBJ databases">
        <title>Hymenobacter terrestris sp. nov. and Hymenobacter lapidiphilus sp. nov., isolated from regoliths in Antarctica.</title>
        <authorList>
            <person name="Sedlacek I."/>
            <person name="Pantucek R."/>
            <person name="Zeman M."/>
            <person name="Holochova P."/>
            <person name="Kralova S."/>
            <person name="Stankova E."/>
            <person name="Sedo O."/>
            <person name="Micenkova L."/>
            <person name="Svec P."/>
            <person name="Gupta V."/>
            <person name="Sood U."/>
            <person name="Korpole U.S."/>
            <person name="Lal R."/>
        </authorList>
    </citation>
    <scope>NUCLEOTIDE SEQUENCE [LARGE SCALE GENOMIC DNA]</scope>
    <source>
        <strain evidence="1 2">P5252</strain>
    </source>
</reference>
<evidence type="ECO:0000313" key="1">
    <source>
        <dbReference type="EMBL" id="NVO83504.1"/>
    </source>
</evidence>
<comment type="caution">
    <text evidence="1">The sequence shown here is derived from an EMBL/GenBank/DDBJ whole genome shotgun (WGS) entry which is preliminary data.</text>
</comment>
<dbReference type="Proteomes" id="UP000626554">
    <property type="component" value="Unassembled WGS sequence"/>
</dbReference>
<proteinExistence type="predicted"/>